<feature type="domain" description="HTH lacI-type" evidence="4">
    <location>
        <begin position="9"/>
        <end position="68"/>
    </location>
</feature>
<organism evidence="5 6">
    <name type="scientific">Amycolatopsis dongchuanensis</name>
    <dbReference type="NCBI Taxonomy" id="1070866"/>
    <lineage>
        <taxon>Bacteria</taxon>
        <taxon>Bacillati</taxon>
        <taxon>Actinomycetota</taxon>
        <taxon>Actinomycetes</taxon>
        <taxon>Pseudonocardiales</taxon>
        <taxon>Pseudonocardiaceae</taxon>
        <taxon>Amycolatopsis</taxon>
    </lineage>
</organism>
<dbReference type="GO" id="GO:0003677">
    <property type="term" value="F:DNA binding"/>
    <property type="evidence" value="ECO:0007669"/>
    <property type="project" value="UniProtKB-KW"/>
</dbReference>
<evidence type="ECO:0000256" key="2">
    <source>
        <dbReference type="ARBA" id="ARBA00023125"/>
    </source>
</evidence>
<dbReference type="EMBL" id="BAABIB010000097">
    <property type="protein sequence ID" value="GAA5172095.1"/>
    <property type="molecule type" value="Genomic_DNA"/>
</dbReference>
<dbReference type="Pfam" id="PF00356">
    <property type="entry name" value="LacI"/>
    <property type="match status" value="1"/>
</dbReference>
<name>A0ABP9R5Q1_9PSEU</name>
<keyword evidence="3" id="KW-0804">Transcription</keyword>
<proteinExistence type="predicted"/>
<dbReference type="Gene3D" id="1.10.260.40">
    <property type="entry name" value="lambda repressor-like DNA-binding domains"/>
    <property type="match status" value="1"/>
</dbReference>
<keyword evidence="6" id="KW-1185">Reference proteome</keyword>
<dbReference type="PANTHER" id="PTHR30146">
    <property type="entry name" value="LACI-RELATED TRANSCRIPTIONAL REPRESSOR"/>
    <property type="match status" value="1"/>
</dbReference>
<dbReference type="SUPFAM" id="SSF53822">
    <property type="entry name" value="Periplasmic binding protein-like I"/>
    <property type="match status" value="1"/>
</dbReference>
<dbReference type="RefSeq" id="WP_346055240.1">
    <property type="nucleotide sequence ID" value="NZ_BAABIB010000097.1"/>
</dbReference>
<dbReference type="PROSITE" id="PS50932">
    <property type="entry name" value="HTH_LACI_2"/>
    <property type="match status" value="1"/>
</dbReference>
<dbReference type="PROSITE" id="PS00717">
    <property type="entry name" value="SIGMA54_1"/>
    <property type="match status" value="1"/>
</dbReference>
<comment type="caution">
    <text evidence="5">The sequence shown here is derived from an EMBL/GenBank/DDBJ whole genome shotgun (WGS) entry which is preliminary data.</text>
</comment>
<sequence length="337" mass="35898">MGTEKQRPVTLRTLADQLGLHVSTVSRVLHAKPDEGARAASGATVERIRKLADELGYRPNPHATSLRTRRSNLVGVLVPRLSDIVLATIYEGIEEAAAEHGLSTFVTNTRDVPEVQRARTEMVLGRRVDGLIFGDAYADGEFLASVAARGVPFVLVSRRSGEYPSVTCDDYEGGRLAAEHLLSLGHSRVAVIAGEPYASTGIDRTAGFVDAFAAAGCPVPESRIVHTPFDARGGRLGAERLLAERPSAIFAVNDFAAIGAIGAARDAGLRVGEDIGIVGFNDTPLAAELPVPLTTVRSPMHEMGYRGLSLLVRLMAGETVEPERLMPKLMVRASTTG</sequence>
<dbReference type="PROSITE" id="PS50044">
    <property type="entry name" value="SIGMA54_3"/>
    <property type="match status" value="1"/>
</dbReference>
<dbReference type="Proteomes" id="UP001500192">
    <property type="component" value="Unassembled WGS sequence"/>
</dbReference>
<evidence type="ECO:0000256" key="1">
    <source>
        <dbReference type="ARBA" id="ARBA00023015"/>
    </source>
</evidence>
<protein>
    <submittedName>
        <fullName evidence="5">LacI family DNA-binding transcriptional regulator</fullName>
    </submittedName>
</protein>
<dbReference type="Pfam" id="PF13377">
    <property type="entry name" value="Peripla_BP_3"/>
    <property type="match status" value="1"/>
</dbReference>
<keyword evidence="2 5" id="KW-0238">DNA-binding</keyword>
<dbReference type="InterPro" id="IPR046335">
    <property type="entry name" value="LacI/GalR-like_sensor"/>
</dbReference>
<dbReference type="SUPFAM" id="SSF47413">
    <property type="entry name" value="lambda repressor-like DNA-binding domains"/>
    <property type="match status" value="1"/>
</dbReference>
<dbReference type="InterPro" id="IPR000843">
    <property type="entry name" value="HTH_LacI"/>
</dbReference>
<accession>A0ABP9R5Q1</accession>
<evidence type="ECO:0000256" key="3">
    <source>
        <dbReference type="ARBA" id="ARBA00023163"/>
    </source>
</evidence>
<dbReference type="InterPro" id="IPR000394">
    <property type="entry name" value="RNA_pol_sigma_54"/>
</dbReference>
<dbReference type="CDD" id="cd06285">
    <property type="entry name" value="PBP1_LacI-like"/>
    <property type="match status" value="1"/>
</dbReference>
<dbReference type="CDD" id="cd01392">
    <property type="entry name" value="HTH_LacI"/>
    <property type="match status" value="1"/>
</dbReference>
<evidence type="ECO:0000313" key="5">
    <source>
        <dbReference type="EMBL" id="GAA5172095.1"/>
    </source>
</evidence>
<keyword evidence="1" id="KW-0805">Transcription regulation</keyword>
<dbReference type="Gene3D" id="3.40.50.2300">
    <property type="match status" value="2"/>
</dbReference>
<evidence type="ECO:0000313" key="6">
    <source>
        <dbReference type="Proteomes" id="UP001500192"/>
    </source>
</evidence>
<dbReference type="SMART" id="SM00354">
    <property type="entry name" value="HTH_LACI"/>
    <property type="match status" value="1"/>
</dbReference>
<dbReference type="PANTHER" id="PTHR30146:SF109">
    <property type="entry name" value="HTH-TYPE TRANSCRIPTIONAL REGULATOR GALS"/>
    <property type="match status" value="1"/>
</dbReference>
<dbReference type="InterPro" id="IPR010982">
    <property type="entry name" value="Lambda_DNA-bd_dom_sf"/>
</dbReference>
<dbReference type="InterPro" id="IPR028082">
    <property type="entry name" value="Peripla_BP_I"/>
</dbReference>
<reference evidence="6" key="1">
    <citation type="journal article" date="2019" name="Int. J. Syst. Evol. Microbiol.">
        <title>The Global Catalogue of Microorganisms (GCM) 10K type strain sequencing project: providing services to taxonomists for standard genome sequencing and annotation.</title>
        <authorList>
            <consortium name="The Broad Institute Genomics Platform"/>
            <consortium name="The Broad Institute Genome Sequencing Center for Infectious Disease"/>
            <person name="Wu L."/>
            <person name="Ma J."/>
        </authorList>
    </citation>
    <scope>NUCLEOTIDE SEQUENCE [LARGE SCALE GENOMIC DNA]</scope>
    <source>
        <strain evidence="6">JCM 18054</strain>
    </source>
</reference>
<gene>
    <name evidence="5" type="ORF">GCM10023214_53140</name>
</gene>
<evidence type="ECO:0000259" key="4">
    <source>
        <dbReference type="PROSITE" id="PS50932"/>
    </source>
</evidence>